<dbReference type="EMBL" id="HG799338">
    <property type="protein sequence ID" value="CDL72945.1"/>
    <property type="molecule type" value="Genomic_DNA"/>
</dbReference>
<evidence type="ECO:0000256" key="2">
    <source>
        <dbReference type="ARBA" id="ARBA00023002"/>
    </source>
</evidence>
<dbReference type="SUPFAM" id="SSF55347">
    <property type="entry name" value="Glyceraldehyde-3-phosphate dehydrogenase-like, C-terminal domain"/>
    <property type="match status" value="1"/>
</dbReference>
<feature type="non-terminal residue" evidence="4">
    <location>
        <position position="1"/>
    </location>
</feature>
<dbReference type="PANTHER" id="PTHR43070">
    <property type="match status" value="1"/>
</dbReference>
<dbReference type="PANTHER" id="PTHR43070:SF3">
    <property type="entry name" value="HOMOSERINE DEHYDROGENASE"/>
    <property type="match status" value="1"/>
</dbReference>
<evidence type="ECO:0000313" key="4">
    <source>
        <dbReference type="EMBL" id="CDL72945.1"/>
    </source>
</evidence>
<dbReference type="GO" id="GO:0004412">
    <property type="term" value="F:homoserine dehydrogenase activity"/>
    <property type="evidence" value="ECO:0007669"/>
    <property type="project" value="InterPro"/>
</dbReference>
<dbReference type="AlphaFoldDB" id="W1IBW1"/>
<organism evidence="4">
    <name type="scientific">uncultured Alphaproteobacteria bacterium</name>
    <dbReference type="NCBI Taxonomy" id="91750"/>
    <lineage>
        <taxon>Bacteria</taxon>
        <taxon>Pseudomonadati</taxon>
        <taxon>Pseudomonadota</taxon>
        <taxon>Alphaproteobacteria</taxon>
        <taxon>environmental samples</taxon>
    </lineage>
</organism>
<feature type="non-terminal residue" evidence="4">
    <location>
        <position position="102"/>
    </location>
</feature>
<reference evidence="4" key="1">
    <citation type="submission" date="2013-11" db="EMBL/GenBank/DDBJ databases">
        <title>The gill chamber epibiosis of deep-sea shrimp Rimicaris exoculata: an in-depth metagenomic investigation and discovery of Zetaproteobacteria.</title>
        <authorList>
            <person name="Jan C."/>
            <person name="Petersen J.M."/>
            <person name="Werner J."/>
            <person name="Teeling H."/>
            <person name="Huang S."/>
            <person name="Glockner F.O."/>
            <person name="Golyshina O.V."/>
            <person name="Dubilier N."/>
            <person name="Golyshin P.N."/>
            <person name="Jebbar M."/>
            <person name="Cambon-Bonavita M.-A."/>
        </authorList>
    </citation>
    <scope>NUCLEOTIDE SEQUENCE</scope>
</reference>
<dbReference type="Gene3D" id="3.40.50.720">
    <property type="entry name" value="NAD(P)-binding Rossmann-like Domain"/>
    <property type="match status" value="1"/>
</dbReference>
<name>W1IBW1_9PROT</name>
<protein>
    <submittedName>
        <fullName evidence="4">Homoserine dehydrogenase family protein</fullName>
    </submittedName>
</protein>
<keyword evidence="2" id="KW-0560">Oxidoreductase</keyword>
<dbReference type="GO" id="GO:0009067">
    <property type="term" value="P:aspartate family amino acid biosynthetic process"/>
    <property type="evidence" value="ECO:0007669"/>
    <property type="project" value="InterPro"/>
</dbReference>
<dbReference type="Pfam" id="PF00742">
    <property type="entry name" value="Homoserine_dh"/>
    <property type="match status" value="1"/>
</dbReference>
<gene>
    <name evidence="4" type="primary">hom</name>
</gene>
<evidence type="ECO:0000259" key="3">
    <source>
        <dbReference type="Pfam" id="PF00742"/>
    </source>
</evidence>
<dbReference type="InterPro" id="IPR001342">
    <property type="entry name" value="HDH_cat"/>
</dbReference>
<proteinExistence type="predicted"/>
<sequence>LSAVDEMYEAKVKRAESNGNILRYIASMEFVDGLPRLNVSMEEVKRNSPLGSLKGTLNKIVVKSEYYAPHYAIEAPGAGSEITAGNLRRNLLYLLDGRKYLI</sequence>
<dbReference type="InterPro" id="IPR011147">
    <property type="entry name" value="Bifunc_Aspkin/hSer_DH"/>
</dbReference>
<dbReference type="Gene3D" id="3.30.360.10">
    <property type="entry name" value="Dihydrodipicolinate Reductase, domain 2"/>
    <property type="match status" value="1"/>
</dbReference>
<feature type="domain" description="Homoserine dehydrogenase catalytic" evidence="3">
    <location>
        <begin position="5"/>
        <end position="88"/>
    </location>
</feature>
<evidence type="ECO:0000256" key="1">
    <source>
        <dbReference type="ARBA" id="ARBA00022857"/>
    </source>
</evidence>
<keyword evidence="1" id="KW-0521">NADP</keyword>
<accession>W1IBW1</accession>